<dbReference type="EMBL" id="JABDTM020013860">
    <property type="protein sequence ID" value="KAH0819739.1"/>
    <property type="molecule type" value="Genomic_DNA"/>
</dbReference>
<evidence type="ECO:0000313" key="1">
    <source>
        <dbReference type="EMBL" id="KAH0819739.1"/>
    </source>
</evidence>
<comment type="caution">
    <text evidence="1">The sequence shown here is derived from an EMBL/GenBank/DDBJ whole genome shotgun (WGS) entry which is preliminary data.</text>
</comment>
<gene>
    <name evidence="1" type="ORF">GEV33_003052</name>
</gene>
<keyword evidence="2" id="KW-1185">Reference proteome</keyword>
<reference evidence="1" key="2">
    <citation type="submission" date="2021-08" db="EMBL/GenBank/DDBJ databases">
        <authorList>
            <person name="Eriksson T."/>
        </authorList>
    </citation>
    <scope>NUCLEOTIDE SEQUENCE</scope>
    <source>
        <strain evidence="1">Stoneville</strain>
        <tissue evidence="1">Whole head</tissue>
    </source>
</reference>
<evidence type="ECO:0000313" key="2">
    <source>
        <dbReference type="Proteomes" id="UP000719412"/>
    </source>
</evidence>
<dbReference type="GO" id="GO:0003676">
    <property type="term" value="F:nucleic acid binding"/>
    <property type="evidence" value="ECO:0007669"/>
    <property type="project" value="InterPro"/>
</dbReference>
<dbReference type="InterPro" id="IPR036397">
    <property type="entry name" value="RNaseH_sf"/>
</dbReference>
<dbReference type="Gene3D" id="3.30.420.10">
    <property type="entry name" value="Ribonuclease H-like superfamily/Ribonuclease H"/>
    <property type="match status" value="1"/>
</dbReference>
<proteinExistence type="predicted"/>
<sequence length="235" mass="27044">MSKVVSQETIKCTILKCYENMKQDRPDLSYDHLVTRITLNRYFERKREMELEFTVNTGSTDESDDLEWELETGDVSTENDVLTDYVGNGEGVRVWRRALEHFMSNTVHETVPFGGGSITVWCGITVNTRKDLAFLRNGGLTARRYIDEILIASRDDVDEPNPSVEPLFDVDESGEKVADLLLRQSGVLSLHDETHRDLTEPAIRFTDHRRVLNLRMLDEDGLELDRRHLMVPAWS</sequence>
<organism evidence="1 2">
    <name type="scientific">Tenebrio molitor</name>
    <name type="common">Yellow mealworm beetle</name>
    <dbReference type="NCBI Taxonomy" id="7067"/>
    <lineage>
        <taxon>Eukaryota</taxon>
        <taxon>Metazoa</taxon>
        <taxon>Ecdysozoa</taxon>
        <taxon>Arthropoda</taxon>
        <taxon>Hexapoda</taxon>
        <taxon>Insecta</taxon>
        <taxon>Pterygota</taxon>
        <taxon>Neoptera</taxon>
        <taxon>Endopterygota</taxon>
        <taxon>Coleoptera</taxon>
        <taxon>Polyphaga</taxon>
        <taxon>Cucujiformia</taxon>
        <taxon>Tenebrionidae</taxon>
        <taxon>Tenebrio</taxon>
    </lineage>
</organism>
<dbReference type="Proteomes" id="UP000719412">
    <property type="component" value="Unassembled WGS sequence"/>
</dbReference>
<protein>
    <submittedName>
        <fullName evidence="1">Uncharacterized protein</fullName>
    </submittedName>
</protein>
<name>A0A8J6HS76_TENMO</name>
<reference evidence="1" key="1">
    <citation type="journal article" date="2020" name="J Insects Food Feed">
        <title>The yellow mealworm (Tenebrio molitor) genome: a resource for the emerging insects as food and feed industry.</title>
        <authorList>
            <person name="Eriksson T."/>
            <person name="Andere A."/>
            <person name="Kelstrup H."/>
            <person name="Emery V."/>
            <person name="Picard C."/>
        </authorList>
    </citation>
    <scope>NUCLEOTIDE SEQUENCE</scope>
    <source>
        <strain evidence="1">Stoneville</strain>
        <tissue evidence="1">Whole head</tissue>
    </source>
</reference>
<dbReference type="AlphaFoldDB" id="A0A8J6HS76"/>
<accession>A0A8J6HS76</accession>